<evidence type="ECO:0000313" key="3">
    <source>
        <dbReference type="Proteomes" id="UP001480955"/>
    </source>
</evidence>
<organism evidence="2 3">
    <name type="scientific">Methylorubrum podarium</name>
    <dbReference type="NCBI Taxonomy" id="200476"/>
    <lineage>
        <taxon>Bacteria</taxon>
        <taxon>Pseudomonadati</taxon>
        <taxon>Pseudomonadota</taxon>
        <taxon>Alphaproteobacteria</taxon>
        <taxon>Hyphomicrobiales</taxon>
        <taxon>Methylobacteriaceae</taxon>
        <taxon>Methylorubrum</taxon>
    </lineage>
</organism>
<dbReference type="EMBL" id="JBELQE010000085">
    <property type="protein sequence ID" value="MER2251486.1"/>
    <property type="molecule type" value="Genomic_DNA"/>
</dbReference>
<dbReference type="Proteomes" id="UP001480955">
    <property type="component" value="Unassembled WGS sequence"/>
</dbReference>
<comment type="caution">
    <text evidence="2">The sequence shown here is derived from an EMBL/GenBank/DDBJ whole genome shotgun (WGS) entry which is preliminary data.</text>
</comment>
<gene>
    <name evidence="2" type="ORF">ABS772_16325</name>
</gene>
<name>A0ABV1QQ57_9HYPH</name>
<dbReference type="RefSeq" id="WP_350395868.1">
    <property type="nucleotide sequence ID" value="NZ_JBELQE010000085.1"/>
</dbReference>
<reference evidence="2 3" key="1">
    <citation type="submission" date="2024-06" db="EMBL/GenBank/DDBJ databases">
        <authorList>
            <person name="Campbell A.G."/>
        </authorList>
    </citation>
    <scope>NUCLEOTIDE SEQUENCE [LARGE SCALE GENOMIC DNA]</scope>
    <source>
        <strain evidence="2 3">EM12</strain>
    </source>
</reference>
<evidence type="ECO:0000256" key="1">
    <source>
        <dbReference type="SAM" id="MobiDB-lite"/>
    </source>
</evidence>
<proteinExistence type="predicted"/>
<keyword evidence="3" id="KW-1185">Reference proteome</keyword>
<evidence type="ECO:0000313" key="2">
    <source>
        <dbReference type="EMBL" id="MER2251486.1"/>
    </source>
</evidence>
<accession>A0ABV1QQ57</accession>
<protein>
    <submittedName>
        <fullName evidence="2">Uncharacterized protein</fullName>
    </submittedName>
</protein>
<feature type="region of interest" description="Disordered" evidence="1">
    <location>
        <begin position="1"/>
        <end position="35"/>
    </location>
</feature>
<sequence>MESNASDNSNCDTSKWSKSKDGSQSPVPQQYCTKSSSTISNPFAAVVGIGAPDGSPVGENDQRYLQRAQHLVQARTALDNTKQESGLGVNFINETGGGGLSQTNHNQKVALSVFALGLPGGSNMWGINTDVHMHAGVGNYPFYGREADHTNFNRDYAPGGTVAFGDYLTFTGLPMTAGIEMSGNPNPGSKSLYYGILFQGKKGFSEVGTGLISDATIVDGSNSRSSIKIYGAHSDVINSYDADVDRIITAKPGQKVCFSGVSHCVSFNAVTNALELNDGRFILSDKGIAAPSLPTSGGKIKGSLCVDLSGNIFVKTTAGPCL</sequence>